<sequence length="381" mass="43190">MAILKRKKFWFNVHLVLTLICCVPILIIALSGAIISYHDEIIDALNQSKSFVSPSGKDALEPAEILNIFRKVKPGFTLSYYRIPQNKNEAIRLSGTDSSGEFKSYFIDPYSGEITSENIGDTFIGVILNLHTNLGFGLSKNETLRLIGKNIVALSTVMFILVLISGVVIYYPSFRGKILRAFRINFKARGYTFLYSLHGAVGVLLLPVLLTISASGLYWSYDWIAKITNRALGEKEIFRKTSFTEVRGFSLEDEDKILNLQTAFDIFKRECGENYEFFNIIAQKDGENFMIFYFDKGEKSEEHMNTMSVNVKKGILRHARYDDTKSTMPRPFAIHKAVLSVHSGYIFGEAGKFLFCVAAISVLFFIVTGFWMSIKRIGKKR</sequence>
<name>C8PKL5_9BACT</name>
<evidence type="ECO:0000313" key="2">
    <source>
        <dbReference type="EMBL" id="EEV16624.1"/>
    </source>
</evidence>
<protein>
    <submittedName>
        <fullName evidence="2">PepSY domain protein</fullName>
    </submittedName>
</protein>
<reference evidence="2 3" key="1">
    <citation type="submission" date="2009-07" db="EMBL/GenBank/DDBJ databases">
        <authorList>
            <person name="Madupu R."/>
            <person name="Sebastian Y."/>
            <person name="Durkin A.S."/>
            <person name="Torralba M."/>
            <person name="Methe B."/>
            <person name="Sutton G.G."/>
            <person name="Strausberg R.L."/>
            <person name="Nelson K.E."/>
        </authorList>
    </citation>
    <scope>NUCLEOTIDE SEQUENCE [LARGE SCALE GENOMIC DNA]</scope>
    <source>
        <strain evidence="2 3">RM3268</strain>
    </source>
</reference>
<evidence type="ECO:0000313" key="3">
    <source>
        <dbReference type="Proteomes" id="UP000005709"/>
    </source>
</evidence>
<dbReference type="eggNOG" id="COG3182">
    <property type="taxonomic scope" value="Bacteria"/>
</dbReference>
<feature type="transmembrane region" description="Helical" evidence="1">
    <location>
        <begin position="192"/>
        <end position="219"/>
    </location>
</feature>
<accession>C8PKL5</accession>
<dbReference type="EMBL" id="ACYG01000030">
    <property type="protein sequence ID" value="EEV16624.1"/>
    <property type="molecule type" value="Genomic_DNA"/>
</dbReference>
<dbReference type="RefSeq" id="WP_005872868.1">
    <property type="nucleotide sequence ID" value="NZ_ACYG01000030.1"/>
</dbReference>
<keyword evidence="1" id="KW-0812">Transmembrane</keyword>
<dbReference type="PANTHER" id="PTHR34219">
    <property type="entry name" value="IRON-REGULATED INNER MEMBRANE PROTEIN-RELATED"/>
    <property type="match status" value="1"/>
</dbReference>
<dbReference type="Proteomes" id="UP000005709">
    <property type="component" value="Unassembled WGS sequence"/>
</dbReference>
<feature type="transmembrane region" description="Helical" evidence="1">
    <location>
        <begin position="151"/>
        <end position="171"/>
    </location>
</feature>
<comment type="caution">
    <text evidence="2">The sequence shown here is derived from an EMBL/GenBank/DDBJ whole genome shotgun (WGS) entry which is preliminary data.</text>
</comment>
<dbReference type="AlphaFoldDB" id="C8PKL5"/>
<dbReference type="Pfam" id="PF03929">
    <property type="entry name" value="PepSY_TM"/>
    <property type="match status" value="1"/>
</dbReference>
<gene>
    <name evidence="2" type="ORF">CAMGR0001_0237</name>
</gene>
<dbReference type="STRING" id="824.CGRAC_2161"/>
<organism evidence="2 3">
    <name type="scientific">Campylobacter gracilis RM3268</name>
    <dbReference type="NCBI Taxonomy" id="553220"/>
    <lineage>
        <taxon>Bacteria</taxon>
        <taxon>Pseudomonadati</taxon>
        <taxon>Campylobacterota</taxon>
        <taxon>Epsilonproteobacteria</taxon>
        <taxon>Campylobacterales</taxon>
        <taxon>Campylobacteraceae</taxon>
        <taxon>Campylobacter</taxon>
    </lineage>
</organism>
<feature type="transmembrane region" description="Helical" evidence="1">
    <location>
        <begin position="12"/>
        <end position="35"/>
    </location>
</feature>
<proteinExistence type="predicted"/>
<dbReference type="InterPro" id="IPR005625">
    <property type="entry name" value="PepSY-ass_TM"/>
</dbReference>
<keyword evidence="3" id="KW-1185">Reference proteome</keyword>
<keyword evidence="1" id="KW-1133">Transmembrane helix</keyword>
<dbReference type="OrthoDB" id="9816402at2"/>
<feature type="transmembrane region" description="Helical" evidence="1">
    <location>
        <begin position="352"/>
        <end position="374"/>
    </location>
</feature>
<evidence type="ECO:0000256" key="1">
    <source>
        <dbReference type="SAM" id="Phobius"/>
    </source>
</evidence>
<dbReference type="PANTHER" id="PTHR34219:SF3">
    <property type="entry name" value="BLL7967 PROTEIN"/>
    <property type="match status" value="1"/>
</dbReference>
<keyword evidence="1" id="KW-0472">Membrane</keyword>